<dbReference type="InterPro" id="IPR027417">
    <property type="entry name" value="P-loop_NTPase"/>
</dbReference>
<dbReference type="PATRIC" id="fig|1245469.3.peg.475"/>
<gene>
    <name evidence="5" type="ORF">S58_04680</name>
</gene>
<evidence type="ECO:0000313" key="6">
    <source>
        <dbReference type="Proteomes" id="UP000011841"/>
    </source>
</evidence>
<keyword evidence="2" id="KW-0472">Membrane</keyword>
<feature type="domain" description="CobQ/CobB/MinD/ParA nucleotide binding" evidence="3">
    <location>
        <begin position="577"/>
        <end position="747"/>
    </location>
</feature>
<dbReference type="InterPro" id="IPR002586">
    <property type="entry name" value="CobQ/CobB/MinD/ParA_Nub-bd_dom"/>
</dbReference>
<keyword evidence="2" id="KW-0812">Transmembrane</keyword>
<dbReference type="eggNOG" id="COG0489">
    <property type="taxonomic scope" value="Bacteria"/>
</dbReference>
<dbReference type="Gene3D" id="3.40.50.300">
    <property type="entry name" value="P-loop containing nucleotide triphosphate hydrolases"/>
    <property type="match status" value="1"/>
</dbReference>
<dbReference type="eggNOG" id="COG3206">
    <property type="taxonomic scope" value="Bacteria"/>
</dbReference>
<dbReference type="Proteomes" id="UP000011841">
    <property type="component" value="Chromosome"/>
</dbReference>
<name>M4Z0B2_9BRAD</name>
<protein>
    <submittedName>
        <fullName evidence="5">Putative lipopolysaccharide biosynthesis protein</fullName>
    </submittedName>
</protein>
<proteinExistence type="predicted"/>
<organism evidence="5 6">
    <name type="scientific">Bradyrhizobium oligotrophicum S58</name>
    <dbReference type="NCBI Taxonomy" id="1245469"/>
    <lineage>
        <taxon>Bacteria</taxon>
        <taxon>Pseudomonadati</taxon>
        <taxon>Pseudomonadota</taxon>
        <taxon>Alphaproteobacteria</taxon>
        <taxon>Hyphomicrobiales</taxon>
        <taxon>Nitrobacteraceae</taxon>
        <taxon>Bradyrhizobium</taxon>
    </lineage>
</organism>
<dbReference type="HOGENOM" id="CLU_009912_2_0_5"/>
<feature type="coiled-coil region" evidence="1">
    <location>
        <begin position="202"/>
        <end position="268"/>
    </location>
</feature>
<evidence type="ECO:0000313" key="5">
    <source>
        <dbReference type="EMBL" id="BAM86483.1"/>
    </source>
</evidence>
<sequence length="764" mass="81332">MVRVQIMRQGALPEALSGFDAVARIWRRRGVFAIVAGAILAFAATALVVLPVRYLATASVIIAEQEPGANTSAAWAQKVGDPADMESQLLVIRSPRLLRQIMAAPEVVDAVVGECERGRMLGSTDACQRLKTEPGAFIDHVDSRFSIASAGRSRVINISYQSSSPEVAKTLANALTQTFLEDQRTEGANSREVASSWLWQELKQLDQQLRESDDKIQKFRRTKGLMRGATAPISSERLTSIGQQLSQAEAARAEAAARLQEIKSEQERGPTDAPSVLQSRTIADLKQQLTTVSAQLASAAGVLGPKHPSILALTREQATIQQRLVDEMQSIAASAQKTYDANSALVTSLKKQMETAKAEAGSATLDEASIESMVRDTEIKRQQYAELYKKASELETERRVLRGSTRLVSLAELPSKPFFPKKVPFLAAGLTLAIIFGVAAALLADQFGSRPVEQPVPAAPDAPPQRVDAPDIEAAPAIVPELAETVIESPVAAAAPVATPERKSHLPSVADVSILACLPRLKSLRQMSALGAILQGHQPLAIPQVLRLASEDTEFQHTLHDLVHELGLDQPARPQRIAVTSPDVGDGKTTTAIALAEHLAAAGRRVLLAECDVTHACFARVMALSPGQGWLAALERDAPLGEVVLRTAHPSLDVLPVGTTNGPVGDILDAISLDALLAGLDGYDAVIVDTPLPSHRDDFLAGTDWVIVCVRGDRSLIEPAVATVNKSRALGAVNVGIVVTMTEAEQHSSPVIQSAPVAAYAGAG</sequence>
<evidence type="ECO:0000259" key="4">
    <source>
        <dbReference type="Pfam" id="PF13807"/>
    </source>
</evidence>
<accession>M4Z0B2</accession>
<dbReference type="AlphaFoldDB" id="M4Z0B2"/>
<evidence type="ECO:0000259" key="3">
    <source>
        <dbReference type="Pfam" id="PF01656"/>
    </source>
</evidence>
<evidence type="ECO:0000256" key="1">
    <source>
        <dbReference type="SAM" id="Coils"/>
    </source>
</evidence>
<feature type="domain" description="Tyrosine-protein kinase G-rich" evidence="4">
    <location>
        <begin position="373"/>
        <end position="443"/>
    </location>
</feature>
<keyword evidence="1" id="KW-0175">Coiled coil</keyword>
<keyword evidence="2" id="KW-1133">Transmembrane helix</keyword>
<dbReference type="InterPro" id="IPR050445">
    <property type="entry name" value="Bact_polysacc_biosynth/exp"/>
</dbReference>
<evidence type="ECO:0000256" key="2">
    <source>
        <dbReference type="SAM" id="Phobius"/>
    </source>
</evidence>
<dbReference type="KEGG" id="aol:S58_04680"/>
<keyword evidence="6" id="KW-1185">Reference proteome</keyword>
<dbReference type="InterPro" id="IPR032807">
    <property type="entry name" value="GNVR"/>
</dbReference>
<dbReference type="EMBL" id="AP012603">
    <property type="protein sequence ID" value="BAM86483.1"/>
    <property type="molecule type" value="Genomic_DNA"/>
</dbReference>
<dbReference type="STRING" id="1245469.S58_04680"/>
<dbReference type="PANTHER" id="PTHR32309">
    <property type="entry name" value="TYROSINE-PROTEIN KINASE"/>
    <property type="match status" value="1"/>
</dbReference>
<dbReference type="Pfam" id="PF01656">
    <property type="entry name" value="CbiA"/>
    <property type="match status" value="1"/>
</dbReference>
<dbReference type="SUPFAM" id="SSF52540">
    <property type="entry name" value="P-loop containing nucleoside triphosphate hydrolases"/>
    <property type="match status" value="1"/>
</dbReference>
<reference evidence="5 6" key="1">
    <citation type="journal article" date="2013" name="Appl. Environ. Microbiol.">
        <title>Genome analysis suggests that the soil oligotrophic bacterium Agromonas oligotrophica (Bradyrhizobium oligotrophicum) is a nitrogen-fixing symbiont of Aeschynomene indica.</title>
        <authorList>
            <person name="Okubo T."/>
            <person name="Fukushima S."/>
            <person name="Itakura M."/>
            <person name="Oshima K."/>
            <person name="Longtonglang A."/>
            <person name="Teaumroong N."/>
            <person name="Mitsui H."/>
            <person name="Hattori M."/>
            <person name="Hattori R."/>
            <person name="Hattori T."/>
            <person name="Minamisawa K."/>
        </authorList>
    </citation>
    <scope>NUCLEOTIDE SEQUENCE [LARGE SCALE GENOMIC DNA]</scope>
    <source>
        <strain evidence="5 6">S58</strain>
    </source>
</reference>
<dbReference type="Pfam" id="PF13807">
    <property type="entry name" value="GNVR"/>
    <property type="match status" value="1"/>
</dbReference>
<dbReference type="PANTHER" id="PTHR32309:SF31">
    <property type="entry name" value="CAPSULAR EXOPOLYSACCHARIDE FAMILY"/>
    <property type="match status" value="1"/>
</dbReference>
<feature type="transmembrane region" description="Helical" evidence="2">
    <location>
        <begin position="31"/>
        <end position="56"/>
    </location>
</feature>